<dbReference type="InterPro" id="IPR002213">
    <property type="entry name" value="UDP_glucos_trans"/>
</dbReference>
<comment type="caution">
    <text evidence="6">The sequence shown here is derived from an EMBL/GenBank/DDBJ whole genome shotgun (WGS) entry which is preliminary data.</text>
</comment>
<reference evidence="6" key="1">
    <citation type="journal article" date="2023" name="IScience">
        <title>Live-bearing cockroach genome reveals convergent evolutionary mechanisms linked to viviparity in insects and beyond.</title>
        <authorList>
            <person name="Fouks B."/>
            <person name="Harrison M.C."/>
            <person name="Mikhailova A.A."/>
            <person name="Marchal E."/>
            <person name="English S."/>
            <person name="Carruthers M."/>
            <person name="Jennings E.C."/>
            <person name="Chiamaka E.L."/>
            <person name="Frigard R.A."/>
            <person name="Pippel M."/>
            <person name="Attardo G.M."/>
            <person name="Benoit J.B."/>
            <person name="Bornberg-Bauer E."/>
            <person name="Tobe S.S."/>
        </authorList>
    </citation>
    <scope>NUCLEOTIDE SEQUENCE</scope>
    <source>
        <strain evidence="6">Stay&amp;Tobe</strain>
    </source>
</reference>
<accession>A0AAD7ZLN9</accession>
<feature type="non-terminal residue" evidence="6">
    <location>
        <position position="186"/>
    </location>
</feature>
<dbReference type="Proteomes" id="UP001233999">
    <property type="component" value="Unassembled WGS sequence"/>
</dbReference>
<protein>
    <recommendedName>
        <fullName evidence="5">UDP-glucuronosyltransferase</fullName>
        <ecNumber evidence="5">2.4.1.17</ecNumber>
    </recommendedName>
</protein>
<name>A0AAD7ZLN9_DIPPU</name>
<dbReference type="Pfam" id="PF00201">
    <property type="entry name" value="UDPGT"/>
    <property type="match status" value="1"/>
</dbReference>
<dbReference type="AlphaFoldDB" id="A0AAD7ZLN9"/>
<reference evidence="6" key="2">
    <citation type="submission" date="2023-05" db="EMBL/GenBank/DDBJ databases">
        <authorList>
            <person name="Fouks B."/>
        </authorList>
    </citation>
    <scope>NUCLEOTIDE SEQUENCE</scope>
    <source>
        <strain evidence="6">Stay&amp;Tobe</strain>
        <tissue evidence="6">Testes</tissue>
    </source>
</reference>
<organism evidence="6 7">
    <name type="scientific">Diploptera punctata</name>
    <name type="common">Pacific beetle cockroach</name>
    <dbReference type="NCBI Taxonomy" id="6984"/>
    <lineage>
        <taxon>Eukaryota</taxon>
        <taxon>Metazoa</taxon>
        <taxon>Ecdysozoa</taxon>
        <taxon>Arthropoda</taxon>
        <taxon>Hexapoda</taxon>
        <taxon>Insecta</taxon>
        <taxon>Pterygota</taxon>
        <taxon>Neoptera</taxon>
        <taxon>Polyneoptera</taxon>
        <taxon>Dictyoptera</taxon>
        <taxon>Blattodea</taxon>
        <taxon>Blaberoidea</taxon>
        <taxon>Blaberidae</taxon>
        <taxon>Diplopterinae</taxon>
        <taxon>Diploptera</taxon>
    </lineage>
</organism>
<dbReference type="InterPro" id="IPR035595">
    <property type="entry name" value="UDP_glycos_trans_CS"/>
</dbReference>
<evidence type="ECO:0000256" key="5">
    <source>
        <dbReference type="RuleBase" id="RU362059"/>
    </source>
</evidence>
<evidence type="ECO:0000313" key="6">
    <source>
        <dbReference type="EMBL" id="KAJ9582651.1"/>
    </source>
</evidence>
<keyword evidence="5" id="KW-1133">Transmembrane helix</keyword>
<dbReference type="GO" id="GO:0016020">
    <property type="term" value="C:membrane"/>
    <property type="evidence" value="ECO:0007669"/>
    <property type="project" value="UniProtKB-SubCell"/>
</dbReference>
<proteinExistence type="inferred from homology"/>
<keyword evidence="7" id="KW-1185">Reference proteome</keyword>
<dbReference type="PANTHER" id="PTHR48043">
    <property type="entry name" value="EG:EG0003.4 PROTEIN-RELATED"/>
    <property type="match status" value="1"/>
</dbReference>
<evidence type="ECO:0000256" key="4">
    <source>
        <dbReference type="RuleBase" id="RU003718"/>
    </source>
</evidence>
<feature type="transmembrane region" description="Helical" evidence="5">
    <location>
        <begin position="157"/>
        <end position="184"/>
    </location>
</feature>
<dbReference type="Gene3D" id="3.40.50.2000">
    <property type="entry name" value="Glycogen Phosphorylase B"/>
    <property type="match status" value="1"/>
</dbReference>
<evidence type="ECO:0000256" key="3">
    <source>
        <dbReference type="ARBA" id="ARBA00022679"/>
    </source>
</evidence>
<keyword evidence="5" id="KW-0812">Transmembrane</keyword>
<dbReference type="EMBL" id="JASPKZ010007780">
    <property type="protein sequence ID" value="KAJ9582651.1"/>
    <property type="molecule type" value="Genomic_DNA"/>
</dbReference>
<evidence type="ECO:0000313" key="7">
    <source>
        <dbReference type="Proteomes" id="UP001233999"/>
    </source>
</evidence>
<comment type="similarity">
    <text evidence="1 4">Belongs to the UDP-glycosyltransferase family.</text>
</comment>
<sequence length="186" mass="21003">MSSSNFHNVSFGKQTPFLDFQATSLLKWMPQFQILSHPNVRVFLSHGGLMGTQEAVYAGVPIVGIPLFADQTQNLRNCVRKGNAIIVDYDSVSRDSILNALKSVLTNPRYKENAKRLSNLFRDRPHTPLETAIFWTEYVIRHKGAPHLRSAAADLPLYQYLLLDVVAVIILIPVTIFIIIIYIIKP</sequence>
<keyword evidence="2 4" id="KW-0328">Glycosyltransferase</keyword>
<dbReference type="InterPro" id="IPR050271">
    <property type="entry name" value="UDP-glycosyltransferase"/>
</dbReference>
<dbReference type="CDD" id="cd03784">
    <property type="entry name" value="GT1_Gtf-like"/>
    <property type="match status" value="1"/>
</dbReference>
<gene>
    <name evidence="6" type="ORF">L9F63_023006</name>
</gene>
<dbReference type="SUPFAM" id="SSF53756">
    <property type="entry name" value="UDP-Glycosyltransferase/glycogen phosphorylase"/>
    <property type="match status" value="1"/>
</dbReference>
<dbReference type="PROSITE" id="PS00375">
    <property type="entry name" value="UDPGT"/>
    <property type="match status" value="1"/>
</dbReference>
<keyword evidence="3 4" id="KW-0808">Transferase</keyword>
<evidence type="ECO:0000256" key="1">
    <source>
        <dbReference type="ARBA" id="ARBA00009995"/>
    </source>
</evidence>
<dbReference type="PANTHER" id="PTHR48043:SF145">
    <property type="entry name" value="FI06409P-RELATED"/>
    <property type="match status" value="1"/>
</dbReference>
<comment type="subcellular location">
    <subcellularLocation>
        <location evidence="5">Membrane</location>
        <topology evidence="5">Single-pass membrane protein</topology>
    </subcellularLocation>
</comment>
<comment type="catalytic activity">
    <reaction evidence="5">
        <text>glucuronate acceptor + UDP-alpha-D-glucuronate = acceptor beta-D-glucuronoside + UDP + H(+)</text>
        <dbReference type="Rhea" id="RHEA:21032"/>
        <dbReference type="ChEBI" id="CHEBI:15378"/>
        <dbReference type="ChEBI" id="CHEBI:58052"/>
        <dbReference type="ChEBI" id="CHEBI:58223"/>
        <dbReference type="ChEBI" id="CHEBI:132367"/>
        <dbReference type="ChEBI" id="CHEBI:132368"/>
        <dbReference type="EC" id="2.4.1.17"/>
    </reaction>
</comment>
<keyword evidence="5" id="KW-0472">Membrane</keyword>
<evidence type="ECO:0000256" key="2">
    <source>
        <dbReference type="ARBA" id="ARBA00022676"/>
    </source>
</evidence>
<dbReference type="EC" id="2.4.1.17" evidence="5"/>
<dbReference type="GO" id="GO:0015020">
    <property type="term" value="F:glucuronosyltransferase activity"/>
    <property type="evidence" value="ECO:0007669"/>
    <property type="project" value="UniProtKB-EC"/>
</dbReference>